<keyword evidence="4" id="KW-1133">Transmembrane helix</keyword>
<dbReference type="InterPro" id="IPR050768">
    <property type="entry name" value="UPF0353/GerABKA_families"/>
</dbReference>
<evidence type="ECO:0000313" key="5">
    <source>
        <dbReference type="EMBL" id="BAH05341.1"/>
    </source>
</evidence>
<keyword evidence="4" id="KW-0812">Transmembrane</keyword>
<evidence type="ECO:0000256" key="1">
    <source>
        <dbReference type="ARBA" id="ARBA00005278"/>
    </source>
</evidence>
<dbReference type="EMBL" id="AP009049">
    <property type="protein sequence ID" value="BAH05341.1"/>
    <property type="molecule type" value="Genomic_DNA"/>
</dbReference>
<dbReference type="PROSITE" id="PS51257">
    <property type="entry name" value="PROKAR_LIPOPROTEIN"/>
    <property type="match status" value="1"/>
</dbReference>
<evidence type="ECO:0000256" key="3">
    <source>
        <dbReference type="SAM" id="MobiDB-lite"/>
    </source>
</evidence>
<dbReference type="PANTHER" id="PTHR22550">
    <property type="entry name" value="SPORE GERMINATION PROTEIN"/>
    <property type="match status" value="1"/>
</dbReference>
<evidence type="ECO:0000313" key="6">
    <source>
        <dbReference type="Proteomes" id="UP000007969"/>
    </source>
</evidence>
<evidence type="ECO:0000256" key="2">
    <source>
        <dbReference type="ARBA" id="ARBA00023136"/>
    </source>
</evidence>
<feature type="region of interest" description="Disordered" evidence="3">
    <location>
        <begin position="511"/>
        <end position="536"/>
    </location>
</feature>
<proteinExistence type="inferred from homology"/>
<name>B9DYL6_CLOK1</name>
<feature type="transmembrane region" description="Helical" evidence="4">
    <location>
        <begin position="442"/>
        <end position="468"/>
    </location>
</feature>
<dbReference type="PANTHER" id="PTHR22550:SF5">
    <property type="entry name" value="LEUCINE ZIPPER PROTEIN 4"/>
    <property type="match status" value="1"/>
</dbReference>
<reference evidence="6" key="1">
    <citation type="submission" date="2005-09" db="EMBL/GenBank/DDBJ databases">
        <title>Complete genome sequence of Clostridium kluyveri and comparative genomics of Clostridia species.</title>
        <authorList>
            <person name="Inui M."/>
            <person name="Nonaka H."/>
            <person name="Shinoda Y."/>
            <person name="Ikenaga Y."/>
            <person name="Abe M."/>
            <person name="Naito K."/>
            <person name="Vertes A.A."/>
            <person name="Yukawa H."/>
        </authorList>
    </citation>
    <scope>NUCLEOTIDE SEQUENCE [LARGE SCALE GENOMIC DNA]</scope>
    <source>
        <strain evidence="6">NBRC 12016</strain>
    </source>
</reference>
<feature type="transmembrane region" description="Helical" evidence="4">
    <location>
        <begin position="406"/>
        <end position="430"/>
    </location>
</feature>
<comment type="similarity">
    <text evidence="1">Belongs to the GerABKA family.</text>
</comment>
<dbReference type="PIRSF" id="PIRSF005690">
    <property type="entry name" value="GerBA"/>
    <property type="match status" value="1"/>
</dbReference>
<evidence type="ECO:0000256" key="4">
    <source>
        <dbReference type="SAM" id="Phobius"/>
    </source>
</evidence>
<dbReference type="GO" id="GO:0009847">
    <property type="term" value="P:spore germination"/>
    <property type="evidence" value="ECO:0007669"/>
    <property type="project" value="InterPro"/>
</dbReference>
<feature type="compositionally biased region" description="Basic and acidic residues" evidence="3">
    <location>
        <begin position="525"/>
        <end position="536"/>
    </location>
</feature>
<dbReference type="Pfam" id="PF03323">
    <property type="entry name" value="GerA"/>
    <property type="match status" value="1"/>
</dbReference>
<sequence>MILIVKKFFNSSNISTSACIYTQKLPNSEESLPLSKSIADNLNILHSLFSNCTDIVCREFVIDAIKRSSALVFINGLADVKLINENILTSIMNIKEIPSEDLALNHIIEITKKHFFKIANTSEISTIGEVVYALLNGNTIFLLDGDIKALKMTTPGWKEKNVSETNVEKVLRGSNEGFTENICTNISQLRRRIKSYQLKIEEFIVGRQTQTKINITYLQGIVDDSIVKEVRKRIQKIDVDSILESGYIEELIEDTSYTLFPQIQHSERPDRVAAGILEGRVAILIDDTPCALILPATMIQFLQASEDYYERYPTALFIRLIRLIFFGISLLLPGCFVAIISYHKEMIPTPLLIGILGAARGVPFPILIEALIMEITFEAFREAGIRLPAPSNQTVGMVGAIVIGEAAVRAGIVSPITVIIIAITAIASFSIPSYDMGYAIRILRFCMIFLGGFLGLYGIMLGVILILIHLSSLRSFGVNYLSPISPLNLKEFKDIIIRFPWWHMSHRPHYASDSQRQKPYLKPEPPGKNKEDEKRQ</sequence>
<feature type="transmembrane region" description="Helical" evidence="4">
    <location>
        <begin position="352"/>
        <end position="372"/>
    </location>
</feature>
<dbReference type="KEGG" id="ckr:CKR_0290"/>
<dbReference type="HOGENOM" id="CLU_021639_4_1_9"/>
<dbReference type="Proteomes" id="UP000007969">
    <property type="component" value="Chromosome"/>
</dbReference>
<organism evidence="5 6">
    <name type="scientific">Clostridium kluyveri (strain NBRC 12016)</name>
    <dbReference type="NCBI Taxonomy" id="583346"/>
    <lineage>
        <taxon>Bacteria</taxon>
        <taxon>Bacillati</taxon>
        <taxon>Bacillota</taxon>
        <taxon>Clostridia</taxon>
        <taxon>Eubacteriales</taxon>
        <taxon>Clostridiaceae</taxon>
        <taxon>Clostridium</taxon>
    </lineage>
</organism>
<dbReference type="AlphaFoldDB" id="B9DYL6"/>
<protein>
    <recommendedName>
        <fullName evidence="7">Spore germination protein</fullName>
    </recommendedName>
</protein>
<accession>B9DYL6</accession>
<feature type="transmembrane region" description="Helical" evidence="4">
    <location>
        <begin position="320"/>
        <end position="340"/>
    </location>
</feature>
<evidence type="ECO:0008006" key="7">
    <source>
        <dbReference type="Google" id="ProtNLM"/>
    </source>
</evidence>
<keyword evidence="2 4" id="KW-0472">Membrane</keyword>
<dbReference type="InterPro" id="IPR004995">
    <property type="entry name" value="Spore_Ger"/>
</dbReference>
<gene>
    <name evidence="5" type="ordered locus">CKR_0290</name>
</gene>
<dbReference type="GO" id="GO:0016020">
    <property type="term" value="C:membrane"/>
    <property type="evidence" value="ECO:0007669"/>
    <property type="project" value="InterPro"/>
</dbReference>